<dbReference type="OrthoDB" id="4951845at2759"/>
<reference evidence="6" key="1">
    <citation type="journal article" date="2021" name="Nat. Commun.">
        <title>Genomic analyses provide insights into spinach domestication and the genetic basis of agronomic traits.</title>
        <authorList>
            <person name="Cai X."/>
            <person name="Sun X."/>
            <person name="Xu C."/>
            <person name="Sun H."/>
            <person name="Wang X."/>
            <person name="Ge C."/>
            <person name="Zhang Z."/>
            <person name="Wang Q."/>
            <person name="Fei Z."/>
            <person name="Jiao C."/>
            <person name="Wang Q."/>
        </authorList>
    </citation>
    <scope>NUCLEOTIDE SEQUENCE [LARGE SCALE GENOMIC DNA]</scope>
    <source>
        <strain evidence="6">cv. Varoflay</strain>
    </source>
</reference>
<dbReference type="GO" id="GO:0004364">
    <property type="term" value="F:glutathione transferase activity"/>
    <property type="evidence" value="ECO:0000318"/>
    <property type="project" value="GO_Central"/>
</dbReference>
<comment type="similarity">
    <text evidence="3">Belongs to the GST superfamily.</text>
</comment>
<dbReference type="Proteomes" id="UP000813463">
    <property type="component" value="Chromosome 5"/>
</dbReference>
<dbReference type="InterPro" id="IPR045074">
    <property type="entry name" value="GST_C_Tau"/>
</dbReference>
<organism evidence="6 7">
    <name type="scientific">Spinacia oleracea</name>
    <name type="common">Spinach</name>
    <dbReference type="NCBI Taxonomy" id="3562"/>
    <lineage>
        <taxon>Eukaryota</taxon>
        <taxon>Viridiplantae</taxon>
        <taxon>Streptophyta</taxon>
        <taxon>Embryophyta</taxon>
        <taxon>Tracheophyta</taxon>
        <taxon>Spermatophyta</taxon>
        <taxon>Magnoliopsida</taxon>
        <taxon>eudicotyledons</taxon>
        <taxon>Gunneridae</taxon>
        <taxon>Pentapetalae</taxon>
        <taxon>Caryophyllales</taxon>
        <taxon>Chenopodiaceae</taxon>
        <taxon>Chenopodioideae</taxon>
        <taxon>Anserineae</taxon>
        <taxon>Spinacia</taxon>
    </lineage>
</organism>
<evidence type="ECO:0000259" key="4">
    <source>
        <dbReference type="PROSITE" id="PS50404"/>
    </source>
</evidence>
<dbReference type="GO" id="GO:0005829">
    <property type="term" value="C:cytosol"/>
    <property type="evidence" value="ECO:0007669"/>
    <property type="project" value="UniProtKB-SubCell"/>
</dbReference>
<dbReference type="SFLD" id="SFLDS00019">
    <property type="entry name" value="Glutathione_Transferase_(cytos"/>
    <property type="match status" value="1"/>
</dbReference>
<dbReference type="EC" id="2.5.1.18" evidence="3"/>
<keyword evidence="3" id="KW-0963">Cytoplasm</keyword>
<dbReference type="RefSeq" id="XP_021860303.1">
    <property type="nucleotide sequence ID" value="XM_022004611.2"/>
</dbReference>
<dbReference type="SFLD" id="SFLDG00358">
    <property type="entry name" value="Main_(cytGST)"/>
    <property type="match status" value="1"/>
</dbReference>
<gene>
    <name evidence="7" type="primary">LOC110799355</name>
</gene>
<comment type="catalytic activity">
    <reaction evidence="2 3">
        <text>RX + glutathione = an S-substituted glutathione + a halide anion + H(+)</text>
        <dbReference type="Rhea" id="RHEA:16437"/>
        <dbReference type="ChEBI" id="CHEBI:15378"/>
        <dbReference type="ChEBI" id="CHEBI:16042"/>
        <dbReference type="ChEBI" id="CHEBI:17792"/>
        <dbReference type="ChEBI" id="CHEBI:57925"/>
        <dbReference type="ChEBI" id="CHEBI:90779"/>
        <dbReference type="EC" id="2.5.1.18"/>
    </reaction>
</comment>
<dbReference type="InterPro" id="IPR004045">
    <property type="entry name" value="Glutathione_S-Trfase_N"/>
</dbReference>
<dbReference type="PROSITE" id="PS50405">
    <property type="entry name" value="GST_CTER"/>
    <property type="match status" value="1"/>
</dbReference>
<sequence>MEGEKSVKLHGMWASPYVLSVILALKIKGIEFEYIEENLFNKSELLLKYNPVHKKVPILVHNGLPISESTIILEYIDETWTDPPHLLPKDPYLRAKHQFWAAYLQQVSEMLGKTLTEGEATDEFLNEYTKKMDVAEEFIKADMFPNENYPSFQDAKPGYLDIMLYSFFFGASEIVEEFFGFKLLTAEKYPFLASWTKALSQIPEVKDVIPPKAKLLELFHVMRQRHLQAKS</sequence>
<dbReference type="GeneID" id="110799355"/>
<evidence type="ECO:0000259" key="5">
    <source>
        <dbReference type="PROSITE" id="PS50405"/>
    </source>
</evidence>
<dbReference type="InterPro" id="IPR010987">
    <property type="entry name" value="Glutathione-S-Trfase_C-like"/>
</dbReference>
<dbReference type="SUPFAM" id="SSF52833">
    <property type="entry name" value="Thioredoxin-like"/>
    <property type="match status" value="1"/>
</dbReference>
<evidence type="ECO:0000256" key="3">
    <source>
        <dbReference type="RuleBase" id="RU369102"/>
    </source>
</evidence>
<dbReference type="Gene3D" id="1.20.1050.10">
    <property type="match status" value="1"/>
</dbReference>
<comment type="subcellular location">
    <subcellularLocation>
        <location evidence="3">Cytoplasm</location>
        <location evidence="3">Cytosol</location>
    </subcellularLocation>
</comment>
<dbReference type="PANTHER" id="PTHR11260">
    <property type="entry name" value="GLUTATHIONE S-TRANSFERASE, GST, SUPERFAMILY, GST DOMAIN CONTAINING"/>
    <property type="match status" value="1"/>
</dbReference>
<keyword evidence="6" id="KW-1185">Reference proteome</keyword>
<dbReference type="GO" id="GO:0005737">
    <property type="term" value="C:cytoplasm"/>
    <property type="evidence" value="ECO:0000318"/>
    <property type="project" value="GO_Central"/>
</dbReference>
<reference evidence="7" key="2">
    <citation type="submission" date="2025-08" db="UniProtKB">
        <authorList>
            <consortium name="RefSeq"/>
        </authorList>
    </citation>
    <scope>IDENTIFICATION</scope>
    <source>
        <tissue evidence="7">Leaf</tissue>
    </source>
</reference>
<dbReference type="KEGG" id="soe:110799355"/>
<dbReference type="AlphaFoldDB" id="A0A9R0K7B1"/>
<keyword evidence="1 3" id="KW-0808">Transferase</keyword>
<dbReference type="GO" id="GO:0006749">
    <property type="term" value="P:glutathione metabolic process"/>
    <property type="evidence" value="ECO:0000318"/>
    <property type="project" value="GO_Central"/>
</dbReference>
<dbReference type="FunFam" id="3.40.30.10:FF:000014">
    <property type="entry name" value="Tau class glutathione S-transferase"/>
    <property type="match status" value="1"/>
</dbReference>
<dbReference type="Pfam" id="PF02798">
    <property type="entry name" value="GST_N"/>
    <property type="match status" value="1"/>
</dbReference>
<comment type="function">
    <text evidence="3">Is involved in the conjugation of reduced glutathione to a wide number of exogenous and endogenous hydrophobic electrophiles.</text>
</comment>
<dbReference type="InterPro" id="IPR040079">
    <property type="entry name" value="Glutathione_S-Trfase"/>
</dbReference>
<dbReference type="InterPro" id="IPR045073">
    <property type="entry name" value="Omega/Tau-like"/>
</dbReference>
<dbReference type="CDD" id="cd03058">
    <property type="entry name" value="GST_N_Tau"/>
    <property type="match status" value="1"/>
</dbReference>
<evidence type="ECO:0000313" key="7">
    <source>
        <dbReference type="RefSeq" id="XP_021860303.1"/>
    </source>
</evidence>
<accession>A0A9R0K7B1</accession>
<protein>
    <recommendedName>
        <fullName evidence="3">Glutathione S-transferase</fullName>
        <ecNumber evidence="3">2.5.1.18</ecNumber>
    </recommendedName>
</protein>
<evidence type="ECO:0000256" key="2">
    <source>
        <dbReference type="ARBA" id="ARBA00047960"/>
    </source>
</evidence>
<evidence type="ECO:0000313" key="6">
    <source>
        <dbReference type="Proteomes" id="UP000813463"/>
    </source>
</evidence>
<dbReference type="Gene3D" id="3.40.30.10">
    <property type="entry name" value="Glutaredoxin"/>
    <property type="match status" value="1"/>
</dbReference>
<dbReference type="InterPro" id="IPR036282">
    <property type="entry name" value="Glutathione-S-Trfase_C_sf"/>
</dbReference>
<dbReference type="SUPFAM" id="SSF47616">
    <property type="entry name" value="GST C-terminal domain-like"/>
    <property type="match status" value="1"/>
</dbReference>
<name>A0A9R0K7B1_SPIOL</name>
<dbReference type="CDD" id="cd03185">
    <property type="entry name" value="GST_C_Tau"/>
    <property type="match status" value="1"/>
</dbReference>
<feature type="domain" description="GST N-terminal" evidence="4">
    <location>
        <begin position="5"/>
        <end position="84"/>
    </location>
</feature>
<evidence type="ECO:0000256" key="1">
    <source>
        <dbReference type="ARBA" id="ARBA00022679"/>
    </source>
</evidence>
<dbReference type="SFLD" id="SFLDG01152">
    <property type="entry name" value="Main.3:_Omega-_and_Tau-like"/>
    <property type="match status" value="1"/>
</dbReference>
<dbReference type="PANTHER" id="PTHR11260:SF676">
    <property type="entry name" value="GLUTATHIONE S-TRANSFERASE U8"/>
    <property type="match status" value="1"/>
</dbReference>
<feature type="domain" description="GST C-terminal" evidence="5">
    <location>
        <begin position="90"/>
        <end position="218"/>
    </location>
</feature>
<proteinExistence type="inferred from homology"/>
<dbReference type="PROSITE" id="PS50404">
    <property type="entry name" value="GST_NTER"/>
    <property type="match status" value="1"/>
</dbReference>
<dbReference type="InterPro" id="IPR036249">
    <property type="entry name" value="Thioredoxin-like_sf"/>
</dbReference>